<dbReference type="InterPro" id="IPR029063">
    <property type="entry name" value="SAM-dependent_MTases_sf"/>
</dbReference>
<dbReference type="GO" id="GO:0005886">
    <property type="term" value="C:plasma membrane"/>
    <property type="evidence" value="ECO:0007669"/>
    <property type="project" value="TreeGrafter"/>
</dbReference>
<feature type="domain" description="Methyltransferase FkbM" evidence="2">
    <location>
        <begin position="178"/>
        <end position="347"/>
    </location>
</feature>
<evidence type="ECO:0000256" key="1">
    <source>
        <dbReference type="SAM" id="Phobius"/>
    </source>
</evidence>
<organism evidence="3 4">
    <name type="scientific">Paralvinella palmiformis</name>
    <dbReference type="NCBI Taxonomy" id="53620"/>
    <lineage>
        <taxon>Eukaryota</taxon>
        <taxon>Metazoa</taxon>
        <taxon>Spiralia</taxon>
        <taxon>Lophotrochozoa</taxon>
        <taxon>Annelida</taxon>
        <taxon>Polychaeta</taxon>
        <taxon>Sedentaria</taxon>
        <taxon>Canalipalpata</taxon>
        <taxon>Terebellida</taxon>
        <taxon>Terebelliformia</taxon>
        <taxon>Alvinellidae</taxon>
        <taxon>Paralvinella</taxon>
    </lineage>
</organism>
<dbReference type="Pfam" id="PF05050">
    <property type="entry name" value="Methyltransf_21"/>
    <property type="match status" value="1"/>
</dbReference>
<protein>
    <recommendedName>
        <fullName evidence="2">Methyltransferase FkbM domain-containing protein</fullName>
    </recommendedName>
</protein>
<proteinExistence type="predicted"/>
<dbReference type="AlphaFoldDB" id="A0AAD9JKQ1"/>
<gene>
    <name evidence="3" type="ORF">LSH36_255g03008</name>
</gene>
<dbReference type="Proteomes" id="UP001208570">
    <property type="component" value="Unassembled WGS sequence"/>
</dbReference>
<dbReference type="InterPro" id="IPR053202">
    <property type="entry name" value="EGF_Rcpt_Signaling_Reg"/>
</dbReference>
<dbReference type="GO" id="GO:0031902">
    <property type="term" value="C:late endosome membrane"/>
    <property type="evidence" value="ECO:0007669"/>
    <property type="project" value="TreeGrafter"/>
</dbReference>
<evidence type="ECO:0000259" key="2">
    <source>
        <dbReference type="Pfam" id="PF05050"/>
    </source>
</evidence>
<dbReference type="InterPro" id="IPR006342">
    <property type="entry name" value="FkbM_mtfrase"/>
</dbReference>
<dbReference type="GO" id="GO:0016197">
    <property type="term" value="P:endosomal transport"/>
    <property type="evidence" value="ECO:0007669"/>
    <property type="project" value="TreeGrafter"/>
</dbReference>
<feature type="transmembrane region" description="Helical" evidence="1">
    <location>
        <begin position="34"/>
        <end position="53"/>
    </location>
</feature>
<dbReference type="PANTHER" id="PTHR34009">
    <property type="entry name" value="PROTEIN STAR"/>
    <property type="match status" value="1"/>
</dbReference>
<dbReference type="GO" id="GO:0005789">
    <property type="term" value="C:endoplasmic reticulum membrane"/>
    <property type="evidence" value="ECO:0007669"/>
    <property type="project" value="TreeGrafter"/>
</dbReference>
<dbReference type="NCBIfam" id="TIGR01444">
    <property type="entry name" value="fkbM_fam"/>
    <property type="match status" value="1"/>
</dbReference>
<dbReference type="GO" id="GO:0005794">
    <property type="term" value="C:Golgi apparatus"/>
    <property type="evidence" value="ECO:0007669"/>
    <property type="project" value="TreeGrafter"/>
</dbReference>
<dbReference type="PANTHER" id="PTHR34009:SF2">
    <property type="entry name" value="PROTEIN STAR"/>
    <property type="match status" value="1"/>
</dbReference>
<dbReference type="GO" id="GO:0006888">
    <property type="term" value="P:endoplasmic reticulum to Golgi vesicle-mediated transport"/>
    <property type="evidence" value="ECO:0007669"/>
    <property type="project" value="TreeGrafter"/>
</dbReference>
<accession>A0AAD9JKQ1</accession>
<keyword evidence="1" id="KW-1133">Transmembrane helix</keyword>
<evidence type="ECO:0000313" key="3">
    <source>
        <dbReference type="EMBL" id="KAK2154876.1"/>
    </source>
</evidence>
<dbReference type="EMBL" id="JAODUP010000255">
    <property type="protein sequence ID" value="KAK2154876.1"/>
    <property type="molecule type" value="Genomic_DNA"/>
</dbReference>
<keyword evidence="4" id="KW-1185">Reference proteome</keyword>
<keyword evidence="1" id="KW-0812">Transmembrane</keyword>
<name>A0AAD9JKQ1_9ANNE</name>
<reference evidence="3" key="1">
    <citation type="journal article" date="2023" name="Mol. Biol. Evol.">
        <title>Third-Generation Sequencing Reveals the Adaptive Role of the Epigenome in Three Deep-Sea Polychaetes.</title>
        <authorList>
            <person name="Perez M."/>
            <person name="Aroh O."/>
            <person name="Sun Y."/>
            <person name="Lan Y."/>
            <person name="Juniper S.K."/>
            <person name="Young C.R."/>
            <person name="Angers B."/>
            <person name="Qian P.Y."/>
        </authorList>
    </citation>
    <scope>NUCLEOTIDE SEQUENCE</scope>
    <source>
        <strain evidence="3">P08H-3</strain>
    </source>
</reference>
<evidence type="ECO:0000313" key="4">
    <source>
        <dbReference type="Proteomes" id="UP001208570"/>
    </source>
</evidence>
<keyword evidence="1" id="KW-0472">Membrane</keyword>
<sequence length="362" mass="40900">MVYFGGADPWKLNRVSIAYRDDDEVGMRKQTKEFVPLLFGAFGIGLLFFKLTLPAPEPKRLSVRRKEVQIVYATTIPTTTELYNDKLVEIKANGGRIGIDHCKTPKTLAQWEVPYVPRRLRVARWDDEDLIEHIRRCWIFPPVGGSRSVSAKNGSAPSDQWRVVDKALRQKTNGFFVECGATDGVTFSDTLHFERSRNWTGLLVEAEPTAFADLLRNKRDSFVTNACLSPSDHAAVLEFARVNDTTLSGLIDHLRVNDRDKRSEIRNIIAVQCFPLASMLRAINVSRVDYLSLDVEGSELDILDSLPYDTVSFNAFTVNFRVMGSKNATENKRTQIRKLMVKGRGYREVATTSNLNIILAKP</sequence>
<dbReference type="Gene3D" id="3.40.50.150">
    <property type="entry name" value="Vaccinia Virus protein VP39"/>
    <property type="match status" value="1"/>
</dbReference>
<comment type="caution">
    <text evidence="3">The sequence shown here is derived from an EMBL/GenBank/DDBJ whole genome shotgun (WGS) entry which is preliminary data.</text>
</comment>
<dbReference type="SUPFAM" id="SSF53335">
    <property type="entry name" value="S-adenosyl-L-methionine-dependent methyltransferases"/>
    <property type="match status" value="1"/>
</dbReference>